<sequence length="254" mass="25895">MSERKLSGIELFAFDVMEETGAGEPRRSIRRYGLLKLSCGSAAGYGACLLSEGFAPADPVRWSACCRRLRGLTPGEAASAAAADRWGECEHHTAQYALIGRALADLLRAQETRRASARLLIGLGAAGLLGGLAARVAGRGADALRGPAAGGRAHGGYAPLLSARHAADAGVRAVRGAAAAAHGRAETAPAGSAGGAQAAREAGAAFGGRAAAESVRGRAISPDDMPEQLLAAVAAERPSSFDLMDRADAYCAWF</sequence>
<accession>A0A4Y6UWJ5</accession>
<dbReference type="Proteomes" id="UP000316968">
    <property type="component" value="Chromosome"/>
</dbReference>
<protein>
    <submittedName>
        <fullName evidence="1">Uncharacterized protein</fullName>
    </submittedName>
</protein>
<evidence type="ECO:0000313" key="2">
    <source>
        <dbReference type="Proteomes" id="UP000316968"/>
    </source>
</evidence>
<gene>
    <name evidence="1" type="ORF">FFV09_11925</name>
</gene>
<organism evidence="1 2">
    <name type="scientific">Saccharibacillus brassicae</name>
    <dbReference type="NCBI Taxonomy" id="2583377"/>
    <lineage>
        <taxon>Bacteria</taxon>
        <taxon>Bacillati</taxon>
        <taxon>Bacillota</taxon>
        <taxon>Bacilli</taxon>
        <taxon>Bacillales</taxon>
        <taxon>Paenibacillaceae</taxon>
        <taxon>Saccharibacillus</taxon>
    </lineage>
</organism>
<dbReference type="EMBL" id="CP041217">
    <property type="protein sequence ID" value="QDH21484.1"/>
    <property type="molecule type" value="Genomic_DNA"/>
</dbReference>
<reference evidence="1 2" key="1">
    <citation type="submission" date="2019-06" db="EMBL/GenBank/DDBJ databases">
        <title>Saccharibacillus brassicae sp. nov., an endophytic bacterium isolated from Chinese cabbage seeds (Brassica pekinensis).</title>
        <authorList>
            <person name="Jiang L."/>
            <person name="Lee J."/>
            <person name="Kim S.W."/>
        </authorList>
    </citation>
    <scope>NUCLEOTIDE SEQUENCE [LARGE SCALE GENOMIC DNA]</scope>
    <source>
        <strain evidence="2">KCTC 43072 / ATSA2</strain>
    </source>
</reference>
<dbReference type="RefSeq" id="WP_141448029.1">
    <property type="nucleotide sequence ID" value="NZ_CP041217.1"/>
</dbReference>
<name>A0A4Y6UWJ5_SACBS</name>
<dbReference type="AlphaFoldDB" id="A0A4Y6UWJ5"/>
<dbReference type="OrthoDB" id="2611783at2"/>
<proteinExistence type="predicted"/>
<evidence type="ECO:0000313" key="1">
    <source>
        <dbReference type="EMBL" id="QDH21484.1"/>
    </source>
</evidence>
<keyword evidence="2" id="KW-1185">Reference proteome</keyword>
<dbReference type="KEGG" id="saca:FFV09_11925"/>